<keyword evidence="1" id="KW-0472">Membrane</keyword>
<dbReference type="Proteomes" id="UP000660680">
    <property type="component" value="Unassembled WGS sequence"/>
</dbReference>
<proteinExistence type="predicted"/>
<evidence type="ECO:0000313" key="3">
    <source>
        <dbReference type="Proteomes" id="UP000660680"/>
    </source>
</evidence>
<dbReference type="EMBL" id="BMRB01000007">
    <property type="protein sequence ID" value="GGS54153.1"/>
    <property type="molecule type" value="Genomic_DNA"/>
</dbReference>
<dbReference type="AlphaFoldDB" id="A0A918LJ39"/>
<gene>
    <name evidence="2" type="ORF">GCM10010171_56600</name>
</gene>
<keyword evidence="1" id="KW-1133">Transmembrane helix</keyword>
<keyword evidence="3" id="KW-1185">Reference proteome</keyword>
<organism evidence="2 3">
    <name type="scientific">Actinokineospora fastidiosa</name>
    <dbReference type="NCBI Taxonomy" id="1816"/>
    <lineage>
        <taxon>Bacteria</taxon>
        <taxon>Bacillati</taxon>
        <taxon>Actinomycetota</taxon>
        <taxon>Actinomycetes</taxon>
        <taxon>Pseudonocardiales</taxon>
        <taxon>Pseudonocardiaceae</taxon>
        <taxon>Actinokineospora</taxon>
    </lineage>
</organism>
<reference evidence="2" key="2">
    <citation type="submission" date="2020-09" db="EMBL/GenBank/DDBJ databases">
        <authorList>
            <person name="Sun Q."/>
            <person name="Ohkuma M."/>
        </authorList>
    </citation>
    <scope>NUCLEOTIDE SEQUENCE</scope>
    <source>
        <strain evidence="2">JCM 3276</strain>
    </source>
</reference>
<comment type="caution">
    <text evidence="2">The sequence shown here is derived from an EMBL/GenBank/DDBJ whole genome shotgun (WGS) entry which is preliminary data.</text>
</comment>
<evidence type="ECO:0000256" key="1">
    <source>
        <dbReference type="SAM" id="Phobius"/>
    </source>
</evidence>
<keyword evidence="1" id="KW-0812">Transmembrane</keyword>
<evidence type="ECO:0000313" key="2">
    <source>
        <dbReference type="EMBL" id="GGS54153.1"/>
    </source>
</evidence>
<accession>A0A918LJ39</accession>
<feature type="transmembrane region" description="Helical" evidence="1">
    <location>
        <begin position="45"/>
        <end position="67"/>
    </location>
</feature>
<name>A0A918LJ39_9PSEU</name>
<sequence length="78" mass="7759">MLQPVGQVVEGEPFAVQQPQQQAGIDVAAAGGHHQPRQGVTDGTVGAAASVLVAGAGLLLFGALGTWRSRTALGGKAE</sequence>
<protein>
    <submittedName>
        <fullName evidence="2">Uncharacterized protein</fullName>
    </submittedName>
</protein>
<reference evidence="2" key="1">
    <citation type="journal article" date="2014" name="Int. J. Syst. Evol. Microbiol.">
        <title>Complete genome sequence of Corynebacterium casei LMG S-19264T (=DSM 44701T), isolated from a smear-ripened cheese.</title>
        <authorList>
            <consortium name="US DOE Joint Genome Institute (JGI-PGF)"/>
            <person name="Walter F."/>
            <person name="Albersmeier A."/>
            <person name="Kalinowski J."/>
            <person name="Ruckert C."/>
        </authorList>
    </citation>
    <scope>NUCLEOTIDE SEQUENCE</scope>
    <source>
        <strain evidence="2">JCM 3276</strain>
    </source>
</reference>